<gene>
    <name evidence="2" type="ORF">LKE05_08890</name>
</gene>
<keyword evidence="3" id="KW-1185">Reference proteome</keyword>
<dbReference type="Proteomes" id="UP001198242">
    <property type="component" value="Unassembled WGS sequence"/>
</dbReference>
<dbReference type="AlphaFoldDB" id="A0AAE3DZE7"/>
<evidence type="ECO:0000313" key="2">
    <source>
        <dbReference type="EMBL" id="MCC2210899.1"/>
    </source>
</evidence>
<feature type="domain" description="Atrophied bacterial Ig" evidence="1">
    <location>
        <begin position="26"/>
        <end position="109"/>
    </location>
</feature>
<name>A0AAE3DZE7_9FIRM</name>
<dbReference type="InterPro" id="IPR046780">
    <property type="entry name" value="aBig_2"/>
</dbReference>
<organism evidence="2 3">
    <name type="scientific">Hominilimicola fabiformis</name>
    <dbReference type="NCBI Taxonomy" id="2885356"/>
    <lineage>
        <taxon>Bacteria</taxon>
        <taxon>Bacillati</taxon>
        <taxon>Bacillota</taxon>
        <taxon>Clostridia</taxon>
        <taxon>Eubacteriales</taxon>
        <taxon>Oscillospiraceae</taxon>
        <taxon>Hominilimicola</taxon>
    </lineage>
</organism>
<proteinExistence type="predicted"/>
<dbReference type="Pfam" id="PF20578">
    <property type="entry name" value="aBig_2"/>
    <property type="match status" value="1"/>
</dbReference>
<reference evidence="2 3" key="1">
    <citation type="submission" date="2021-10" db="EMBL/GenBank/DDBJ databases">
        <title>Anaerobic single-cell dispensing facilitates the cultivation of human gut bacteria.</title>
        <authorList>
            <person name="Afrizal A."/>
        </authorList>
    </citation>
    <scope>NUCLEOTIDE SEQUENCE [LARGE SCALE GENOMIC DNA]</scope>
    <source>
        <strain evidence="2 3">CLA-AA-H232</strain>
    </source>
</reference>
<comment type="caution">
    <text evidence="2">The sequence shown here is derived from an EMBL/GenBank/DDBJ whole genome shotgun (WGS) entry which is preliminary data.</text>
</comment>
<sequence>MTPTDFVKIKSLKLYEIERMADTAVDSAVAAITIDKLTSTPECVEQNITLPQITSDDAEVTWTSSDTSVIGNDGTFYGSSKATDVTMTAQITNKTDSFTVYKDFRLSVLGEETVKLSKTFDDNSMNVTVKNNSSDSLTIKVTVGVYNDNDTLNTAKLQTVTLDSKAEQTISFAGITSDKSVSIFAWDKDMTPLTNVLQ</sequence>
<protein>
    <recommendedName>
        <fullName evidence="1">Atrophied bacterial Ig domain-containing protein</fullName>
    </recommendedName>
</protein>
<dbReference type="EMBL" id="JAJEQM010000011">
    <property type="protein sequence ID" value="MCC2210899.1"/>
    <property type="molecule type" value="Genomic_DNA"/>
</dbReference>
<accession>A0AAE3DZE7</accession>
<evidence type="ECO:0000259" key="1">
    <source>
        <dbReference type="Pfam" id="PF20578"/>
    </source>
</evidence>
<dbReference type="RefSeq" id="WP_308456581.1">
    <property type="nucleotide sequence ID" value="NZ_JAJEQM010000011.1"/>
</dbReference>
<evidence type="ECO:0000313" key="3">
    <source>
        <dbReference type="Proteomes" id="UP001198242"/>
    </source>
</evidence>